<evidence type="ECO:0000259" key="11">
    <source>
        <dbReference type="PROSITE" id="PS50109"/>
    </source>
</evidence>
<dbReference type="RefSeq" id="WP_270057914.1">
    <property type="nucleotide sequence ID" value="NZ_CP115149.1"/>
</dbReference>
<evidence type="ECO:0000313" key="13">
    <source>
        <dbReference type="EMBL" id="WBL37401.1"/>
    </source>
</evidence>
<feature type="domain" description="Histidine kinase" evidence="11">
    <location>
        <begin position="234"/>
        <end position="446"/>
    </location>
</feature>
<evidence type="ECO:0000256" key="10">
    <source>
        <dbReference type="ARBA" id="ARBA00023136"/>
    </source>
</evidence>
<evidence type="ECO:0000313" key="14">
    <source>
        <dbReference type="Proteomes" id="UP001212803"/>
    </source>
</evidence>
<dbReference type="Gene3D" id="3.30.565.10">
    <property type="entry name" value="Histidine kinase-like ATPase, C-terminal domain"/>
    <property type="match status" value="1"/>
</dbReference>
<keyword evidence="5" id="KW-0808">Transferase</keyword>
<dbReference type="Gene3D" id="1.10.287.130">
    <property type="match status" value="1"/>
</dbReference>
<dbReference type="EMBL" id="CP115149">
    <property type="protein sequence ID" value="WBL37401.1"/>
    <property type="molecule type" value="Genomic_DNA"/>
</dbReference>
<gene>
    <name evidence="13" type="ORF">O0235_07450</name>
</gene>
<keyword evidence="6" id="KW-0812">Transmembrane</keyword>
<evidence type="ECO:0000256" key="1">
    <source>
        <dbReference type="ARBA" id="ARBA00000085"/>
    </source>
</evidence>
<sequence length="448" mass="46229">MLGSALLILAAGLTYLLFERQLQRETDRLLSLRAAASESLVDRSASPPTLRVADPGGELARGESVLRLYRATGELLADGSPAAPPSAAEADLVRSAAARGADASGRAAEPGGEQQVLLARPLAADPGLVLVVGIEASRLDEPLAALRLAFAAAIPAAALALALGAYLIGRQALAPVGAMVAAARRIDPESGGQQPHRLPVPAADDELRALAETLNEMLGRLAAASERERDFIARAAHDLRTPIAGILATADVALRGDRPAAEYREALATVRERAAALTHLANRLIDLNRLQHGEVRPEPVNPGALLREVAARWITDGHPAERLHLDVDPSAEVHVALDPVALERAVRNLLENVDRHAGPGASAWVSAVRADGVLRITVADDGPGLPAPPDELVRPFASAAGPASPGDGLGLAIVASAARAHGGTLRAIPRGPRGGASFVIELPAPGSA</sequence>
<evidence type="ECO:0000256" key="3">
    <source>
        <dbReference type="ARBA" id="ARBA00012438"/>
    </source>
</evidence>
<keyword evidence="14" id="KW-1185">Reference proteome</keyword>
<evidence type="ECO:0000256" key="8">
    <source>
        <dbReference type="ARBA" id="ARBA00022989"/>
    </source>
</evidence>
<dbReference type="Pfam" id="PF02518">
    <property type="entry name" value="HATPase_c"/>
    <property type="match status" value="1"/>
</dbReference>
<accession>A0ABY7MA21</accession>
<organism evidence="13 14">
    <name type="scientific">Tepidiforma flava</name>
    <dbReference type="NCBI Taxonomy" id="3004094"/>
    <lineage>
        <taxon>Bacteria</taxon>
        <taxon>Bacillati</taxon>
        <taxon>Chloroflexota</taxon>
        <taxon>Tepidiformia</taxon>
        <taxon>Tepidiformales</taxon>
        <taxon>Tepidiformaceae</taxon>
        <taxon>Tepidiforma</taxon>
    </lineage>
</organism>
<dbReference type="InterPro" id="IPR036890">
    <property type="entry name" value="HATPase_C_sf"/>
</dbReference>
<evidence type="ECO:0000259" key="12">
    <source>
        <dbReference type="PROSITE" id="PS50885"/>
    </source>
</evidence>
<reference evidence="13 14" key="1">
    <citation type="journal article" date="2023" name="ISME J.">
        <title>Thermophilic Dehalococcoidia with unusual traits shed light on an unexpected past.</title>
        <authorList>
            <person name="Palmer M."/>
            <person name="Covington J.K."/>
            <person name="Zhou E.M."/>
            <person name="Thomas S.C."/>
            <person name="Habib N."/>
            <person name="Seymour C.O."/>
            <person name="Lai D."/>
            <person name="Johnston J."/>
            <person name="Hashimi A."/>
            <person name="Jiao J.Y."/>
            <person name="Muok A.R."/>
            <person name="Liu L."/>
            <person name="Xian W.D."/>
            <person name="Zhi X.Y."/>
            <person name="Li M.M."/>
            <person name="Silva L.P."/>
            <person name="Bowen B.P."/>
            <person name="Louie K."/>
            <person name="Briegel A."/>
            <person name="Pett-Ridge J."/>
            <person name="Weber P.K."/>
            <person name="Tocheva E.I."/>
            <person name="Woyke T."/>
            <person name="Northen T.R."/>
            <person name="Mayali X."/>
            <person name="Li W.J."/>
            <person name="Hedlund B.P."/>
        </authorList>
    </citation>
    <scope>NUCLEOTIDE SEQUENCE [LARGE SCALE GENOMIC DNA]</scope>
    <source>
        <strain evidence="13 14">YIM 72310</strain>
    </source>
</reference>
<dbReference type="InterPro" id="IPR005467">
    <property type="entry name" value="His_kinase_dom"/>
</dbReference>
<dbReference type="SMART" id="SM00388">
    <property type="entry name" value="HisKA"/>
    <property type="match status" value="1"/>
</dbReference>
<evidence type="ECO:0000256" key="2">
    <source>
        <dbReference type="ARBA" id="ARBA00004370"/>
    </source>
</evidence>
<dbReference type="InterPro" id="IPR003660">
    <property type="entry name" value="HAMP_dom"/>
</dbReference>
<dbReference type="InterPro" id="IPR036097">
    <property type="entry name" value="HisK_dim/P_sf"/>
</dbReference>
<dbReference type="EC" id="2.7.13.3" evidence="3"/>
<dbReference type="Pfam" id="PF00512">
    <property type="entry name" value="HisKA"/>
    <property type="match status" value="1"/>
</dbReference>
<dbReference type="CDD" id="cd06225">
    <property type="entry name" value="HAMP"/>
    <property type="match status" value="1"/>
</dbReference>
<evidence type="ECO:0000256" key="6">
    <source>
        <dbReference type="ARBA" id="ARBA00022692"/>
    </source>
</evidence>
<protein>
    <recommendedName>
        <fullName evidence="3">histidine kinase</fullName>
        <ecNumber evidence="3">2.7.13.3</ecNumber>
    </recommendedName>
</protein>
<dbReference type="SUPFAM" id="SSF47384">
    <property type="entry name" value="Homodimeric domain of signal transducing histidine kinase"/>
    <property type="match status" value="1"/>
</dbReference>
<dbReference type="CDD" id="cd00082">
    <property type="entry name" value="HisKA"/>
    <property type="match status" value="1"/>
</dbReference>
<evidence type="ECO:0000256" key="4">
    <source>
        <dbReference type="ARBA" id="ARBA00022553"/>
    </source>
</evidence>
<keyword evidence="4" id="KW-0597">Phosphoprotein</keyword>
<dbReference type="Proteomes" id="UP001212803">
    <property type="component" value="Chromosome"/>
</dbReference>
<dbReference type="PANTHER" id="PTHR45436">
    <property type="entry name" value="SENSOR HISTIDINE KINASE YKOH"/>
    <property type="match status" value="1"/>
</dbReference>
<evidence type="ECO:0000256" key="5">
    <source>
        <dbReference type="ARBA" id="ARBA00022679"/>
    </source>
</evidence>
<keyword evidence="9" id="KW-0902">Two-component regulatory system</keyword>
<comment type="subcellular location">
    <subcellularLocation>
        <location evidence="2">Membrane</location>
    </subcellularLocation>
</comment>
<dbReference type="PANTHER" id="PTHR45436:SF5">
    <property type="entry name" value="SENSOR HISTIDINE KINASE TRCS"/>
    <property type="match status" value="1"/>
</dbReference>
<dbReference type="InterPro" id="IPR003594">
    <property type="entry name" value="HATPase_dom"/>
</dbReference>
<keyword evidence="8" id="KW-1133">Transmembrane helix</keyword>
<dbReference type="SMART" id="SM00304">
    <property type="entry name" value="HAMP"/>
    <property type="match status" value="1"/>
</dbReference>
<dbReference type="PRINTS" id="PR00344">
    <property type="entry name" value="BCTRLSENSOR"/>
</dbReference>
<dbReference type="InterPro" id="IPR004358">
    <property type="entry name" value="Sig_transdc_His_kin-like_C"/>
</dbReference>
<dbReference type="PROSITE" id="PS50885">
    <property type="entry name" value="HAMP"/>
    <property type="match status" value="1"/>
</dbReference>
<dbReference type="Pfam" id="PF00672">
    <property type="entry name" value="HAMP"/>
    <property type="match status" value="1"/>
</dbReference>
<feature type="domain" description="HAMP" evidence="12">
    <location>
        <begin position="170"/>
        <end position="226"/>
    </location>
</feature>
<name>A0ABY7MA21_9CHLR</name>
<comment type="catalytic activity">
    <reaction evidence="1">
        <text>ATP + protein L-histidine = ADP + protein N-phospho-L-histidine.</text>
        <dbReference type="EC" id="2.7.13.3"/>
    </reaction>
</comment>
<dbReference type="SUPFAM" id="SSF55874">
    <property type="entry name" value="ATPase domain of HSP90 chaperone/DNA topoisomerase II/histidine kinase"/>
    <property type="match status" value="1"/>
</dbReference>
<dbReference type="CDD" id="cd00075">
    <property type="entry name" value="HATPase"/>
    <property type="match status" value="1"/>
</dbReference>
<dbReference type="PROSITE" id="PS50109">
    <property type="entry name" value="HIS_KIN"/>
    <property type="match status" value="1"/>
</dbReference>
<dbReference type="InterPro" id="IPR003661">
    <property type="entry name" value="HisK_dim/P_dom"/>
</dbReference>
<dbReference type="Gene3D" id="6.10.340.10">
    <property type="match status" value="1"/>
</dbReference>
<proteinExistence type="predicted"/>
<keyword evidence="7 13" id="KW-0418">Kinase</keyword>
<evidence type="ECO:0000256" key="7">
    <source>
        <dbReference type="ARBA" id="ARBA00022777"/>
    </source>
</evidence>
<dbReference type="SMART" id="SM00387">
    <property type="entry name" value="HATPase_c"/>
    <property type="match status" value="1"/>
</dbReference>
<dbReference type="InterPro" id="IPR050428">
    <property type="entry name" value="TCS_sensor_his_kinase"/>
</dbReference>
<dbReference type="GO" id="GO:0016301">
    <property type="term" value="F:kinase activity"/>
    <property type="evidence" value="ECO:0007669"/>
    <property type="project" value="UniProtKB-KW"/>
</dbReference>
<keyword evidence="10" id="KW-0472">Membrane</keyword>
<evidence type="ECO:0000256" key="9">
    <source>
        <dbReference type="ARBA" id="ARBA00023012"/>
    </source>
</evidence>